<dbReference type="FunFam" id="1.25.10.10:FF:000063">
    <property type="entry name" value="Putative cytoskeleton-associated protein 5"/>
    <property type="match status" value="1"/>
</dbReference>
<evidence type="ECO:0000313" key="15">
    <source>
        <dbReference type="RefSeq" id="XP_025419271.1"/>
    </source>
</evidence>
<keyword evidence="6" id="KW-0206">Cytoskeleton</keyword>
<organism evidence="12 14">
    <name type="scientific">Sipha flava</name>
    <name type="common">yellow sugarcane aphid</name>
    <dbReference type="NCBI Taxonomy" id="143950"/>
    <lineage>
        <taxon>Eukaryota</taxon>
        <taxon>Metazoa</taxon>
        <taxon>Ecdysozoa</taxon>
        <taxon>Arthropoda</taxon>
        <taxon>Hexapoda</taxon>
        <taxon>Insecta</taxon>
        <taxon>Pterygota</taxon>
        <taxon>Neoptera</taxon>
        <taxon>Paraneoptera</taxon>
        <taxon>Hemiptera</taxon>
        <taxon>Sternorrhyncha</taxon>
        <taxon>Aphidomorpha</taxon>
        <taxon>Aphidoidea</taxon>
        <taxon>Aphididae</taxon>
        <taxon>Sipha</taxon>
    </lineage>
</organism>
<evidence type="ECO:0000313" key="13">
    <source>
        <dbReference type="RefSeq" id="XP_025419269.1"/>
    </source>
</evidence>
<feature type="domain" description="TOG" evidence="11">
    <location>
        <begin position="840"/>
        <end position="1076"/>
    </location>
</feature>
<dbReference type="GO" id="GO:0046785">
    <property type="term" value="P:microtubule polymerization"/>
    <property type="evidence" value="ECO:0007669"/>
    <property type="project" value="InterPro"/>
</dbReference>
<feature type="region of interest" description="Disordered" evidence="10">
    <location>
        <begin position="1444"/>
        <end position="1497"/>
    </location>
</feature>
<dbReference type="InterPro" id="IPR016024">
    <property type="entry name" value="ARM-type_fold"/>
</dbReference>
<dbReference type="GO" id="GO:0030951">
    <property type="term" value="P:establishment or maintenance of microtubule cytoskeleton polarity"/>
    <property type="evidence" value="ECO:0007669"/>
    <property type="project" value="InterPro"/>
</dbReference>
<evidence type="ECO:0000256" key="5">
    <source>
        <dbReference type="ARBA" id="ARBA00022776"/>
    </source>
</evidence>
<sequence length="1853" mass="209700">MEDTSYTKLSIENQCIHQSWKARINGYEEAIKLFRQLDERAPEWDKFSEIIKKFVIDSNAIAQEKGLEAALVFVESAAIAGRTAGDMMVGLITKCYGAPKVKTKDIAIKITLMFIEIEKQDVVIEELVKGMDHKFPKIISTCIRAATQAIKEFGSNVLNIKPLLKKLQFILEDRDKTVREEAKLLAIEIYSWIGPIPLKVNLPNLKPSQIQELKVEFEKQCDHKRQPTRFLLSHKKQAAKMEKIEAANGNVMLDKSIEDIYDPEDHIDPINILCQLDNNFYEKLESKKWQERKEGIDKLEGILANSLKLENGDYRDLVRALKTIITKDTNVVIVSIAIKCLTMVANGLKKQFEVHASACIPILLEKFKEKKQIVVLALRNAVDAIYLNITLESIHEDILKALDNKNPTIRAESVSFLARCFKKCTSTDLNKKMLNIFTTKLIKTLTESDPIVRDNSAEALGIAWKVVSEKNIISLLTSVDAIKLAKIKEAADNAVITSKPLSEIKPETKPVSILPSNVEKKVPATNKNAVVKKNHTTINVSRKTIANKSKFKKPTGASDGRKGFPLKGCTTTNFSREIGDDELENLALTFCSPEILNGMIDTNWKTRLLNVQAFSEIVDQMDSAAISGQVLIKLLNKKPGIRDNNVQTQHLRLECLKKIIEKFPISSCYMDCCIQDVASLLGDSKNNNLACQILTALAEVTRLDLISNTVLMYAFTEQKIPKVQVDALNWVSGAILEFGFIIEPKSLIQHIKKAVSASNSLVRIAAISVLGVLYLYMGSQLMLFFENEKPILVQQITAEFEKHQGKVPPKPIRGNKTKGSTENLEMSSDDEPVNKINIQDIVPRKDITPYITDALINEFLDRDWKVRSNALTKFQNIIAEAKFITSDLGGAREALKERISDSNARLSSNTINLLELISIAMGSSFKSYIKLYLPGVLTALGDPKTFKCQSARQCMNTWADVCGYREFFGSDILLEALKNNSVTLRSELWMWLAEKLPLISPRTIPADDLKCLLPVLYSNLEDRNGSVRNNAESAIIGFMKNIGYLTMYQDCEKLKSSMSVKFCREKLDEIRPNLPASPIIENHKVVKSNGHAGSIKSKGPKIISKANTKENGIPQVNTAIDKKKEEDENIPLFQHNNLKHQRDIDEHKLKSLKWNFTSPRNEFVEQLKDQMLTAGVNKHVITNMFHSEFKYHLKAISLLSEDLTRVDDNNLALISNLDLILKWLSLRFFDTNPSVLLKGLEYLQRIFDILIVKKYILHDTEASSFVPYLVTKMGDSKDTVRNNVRAILRQIAFIYPNAKLFQYIMDGVKSKNSRQRSECLDHLTNMVDDYGTSICQPSIAVACKEIAKSIGDRDNGVRTAALNFFVAAFFVHGEALLKFVNSIPPKDMGLLKERLKRASKNRIVPVATIQPTMKTVEPPVQDIPDVKNAIDDDDDEYISADEEHHEMSIVSQESSHEDSPQKSSNDSNCELETYQSDRTENTDENLVDKGFRSKSEVGHKSPQATRFTLDEKFMVDLEAEVITKPQLVLLPYNWPTEDNKINFGKMTQDQTKLLENMPTTKPCLNVNPYSTKAISKRPINATKSFDPVQQLINQVTSQNIETSNTALTKLDEMLLSSNARSRFLNEGKLSLLFYAIINQIDILFESNGIVTTICYKNVFNLCFNLCKYQEFIGALNEQILCDLLTKLLFILSVTSLENNSSTQQFGRFANSIIMCILERSSRTTIICALLSMLYDTVKYPQNSTASHKELLMKCVWKIVKDFPRWGNELRCEPVLARVHKFLNMFDLTYWKNQQSDVPLKTCKTVLHVMTKLHRDKVLKALENSEFQRDSEMVVYIHKLIKHLNSEYRSVSSR</sequence>
<feature type="compositionally biased region" description="Polar residues" evidence="10">
    <location>
        <begin position="817"/>
        <end position="826"/>
    </location>
</feature>
<evidence type="ECO:0000313" key="12">
    <source>
        <dbReference type="Proteomes" id="UP000694846"/>
    </source>
</evidence>
<evidence type="ECO:0000256" key="9">
    <source>
        <dbReference type="PROSITE-ProRule" id="PRU00103"/>
    </source>
</evidence>
<dbReference type="SUPFAM" id="SSF48371">
    <property type="entry name" value="ARM repeat"/>
    <property type="match status" value="2"/>
</dbReference>
<dbReference type="FunFam" id="1.25.10.10:FF:000019">
    <property type="entry name" value="Cytoskeleton-associated protein 5"/>
    <property type="match status" value="1"/>
</dbReference>
<feature type="region of interest" description="Disordered" evidence="10">
    <location>
        <begin position="804"/>
        <end position="829"/>
    </location>
</feature>
<keyword evidence="5" id="KW-0498">Mitosis</keyword>
<dbReference type="PROSITE" id="PS50077">
    <property type="entry name" value="HEAT_REPEAT"/>
    <property type="match status" value="1"/>
</dbReference>
<protein>
    <submittedName>
        <fullName evidence="13 14">Protein mini spindles-like</fullName>
    </submittedName>
</protein>
<dbReference type="FunFam" id="1.25.10.10:FF:000050">
    <property type="entry name" value="Cytoskeleton-associated protein 5 isoform X1"/>
    <property type="match status" value="1"/>
</dbReference>
<dbReference type="GO" id="GO:0051010">
    <property type="term" value="F:microtubule plus-end binding"/>
    <property type="evidence" value="ECO:0007669"/>
    <property type="project" value="InterPro"/>
</dbReference>
<evidence type="ECO:0000256" key="2">
    <source>
        <dbReference type="ARBA" id="ARBA00022490"/>
    </source>
</evidence>
<evidence type="ECO:0000256" key="8">
    <source>
        <dbReference type="ARBA" id="ARBA00025722"/>
    </source>
</evidence>
<evidence type="ECO:0000256" key="4">
    <source>
        <dbReference type="ARBA" id="ARBA00022737"/>
    </source>
</evidence>
<proteinExistence type="inferred from homology"/>
<evidence type="ECO:0000256" key="1">
    <source>
        <dbReference type="ARBA" id="ARBA00004300"/>
    </source>
</evidence>
<evidence type="ECO:0000313" key="16">
    <source>
        <dbReference type="RefSeq" id="XP_025419272.1"/>
    </source>
</evidence>
<dbReference type="GO" id="GO:0051231">
    <property type="term" value="P:spindle elongation"/>
    <property type="evidence" value="ECO:0007669"/>
    <property type="project" value="UniProtKB-ARBA"/>
</dbReference>
<feature type="domain" description="TOG" evidence="11">
    <location>
        <begin position="1162"/>
        <end position="1404"/>
    </location>
</feature>
<dbReference type="Gene3D" id="1.25.10.10">
    <property type="entry name" value="Leucine-rich Repeat Variant"/>
    <property type="match status" value="5"/>
</dbReference>
<feature type="compositionally biased region" description="Polar residues" evidence="10">
    <location>
        <begin position="1461"/>
        <end position="1474"/>
    </location>
</feature>
<dbReference type="GO" id="GO:0061863">
    <property type="term" value="F:microtubule plus end polymerase"/>
    <property type="evidence" value="ECO:0007669"/>
    <property type="project" value="InterPro"/>
</dbReference>
<dbReference type="SMART" id="SM01349">
    <property type="entry name" value="TOG"/>
    <property type="match status" value="5"/>
</dbReference>
<dbReference type="InterPro" id="IPR011989">
    <property type="entry name" value="ARM-like"/>
</dbReference>
<comment type="similarity">
    <text evidence="8">Belongs to the TOG/XMAP215 family.</text>
</comment>
<dbReference type="Proteomes" id="UP000694846">
    <property type="component" value="Unplaced"/>
</dbReference>
<dbReference type="InterPro" id="IPR034085">
    <property type="entry name" value="TOG"/>
</dbReference>
<dbReference type="InterPro" id="IPR045110">
    <property type="entry name" value="XMAP215"/>
</dbReference>
<dbReference type="RefSeq" id="XP_025419271.1">
    <property type="nucleotide sequence ID" value="XM_025563486.1"/>
</dbReference>
<keyword evidence="7" id="KW-0131">Cell cycle</keyword>
<feature type="repeat" description="HEAT" evidence="9">
    <location>
        <begin position="1012"/>
        <end position="1050"/>
    </location>
</feature>
<dbReference type="Pfam" id="PF12348">
    <property type="entry name" value="CLASP_N"/>
    <property type="match status" value="1"/>
</dbReference>
<name>A0A8B8G946_9HEMI</name>
<dbReference type="RefSeq" id="XP_025419270.1">
    <property type="nucleotide sequence ID" value="XM_025563485.1"/>
</dbReference>
<dbReference type="PANTHER" id="PTHR12609">
    <property type="entry name" value="MICROTUBULE ASSOCIATED PROTEIN XMAP215"/>
    <property type="match status" value="1"/>
</dbReference>
<evidence type="ECO:0000256" key="10">
    <source>
        <dbReference type="SAM" id="MobiDB-lite"/>
    </source>
</evidence>
<feature type="domain" description="TOG" evidence="11">
    <location>
        <begin position="577"/>
        <end position="809"/>
    </location>
</feature>
<comment type="subcellular location">
    <subcellularLocation>
        <location evidence="1">Cytoplasm</location>
        <location evidence="1">Cytoskeleton</location>
        <location evidence="1">Microtubule organizing center</location>
        <location evidence="1">Centrosome</location>
    </subcellularLocation>
</comment>
<dbReference type="GO" id="GO:0005813">
    <property type="term" value="C:centrosome"/>
    <property type="evidence" value="ECO:0007669"/>
    <property type="project" value="UniProtKB-SubCell"/>
</dbReference>
<dbReference type="GeneID" id="112689664"/>
<dbReference type="GO" id="GO:0005874">
    <property type="term" value="C:microtubule"/>
    <property type="evidence" value="ECO:0007669"/>
    <property type="project" value="UniProtKB-ARBA"/>
</dbReference>
<reference evidence="13 14" key="1">
    <citation type="submission" date="2025-04" db="UniProtKB">
        <authorList>
            <consortium name="RefSeq"/>
        </authorList>
    </citation>
    <scope>IDENTIFICATION</scope>
    <source>
        <tissue evidence="13 14">Whole body</tissue>
    </source>
</reference>
<evidence type="ECO:0000256" key="7">
    <source>
        <dbReference type="ARBA" id="ARBA00023306"/>
    </source>
</evidence>
<dbReference type="InterPro" id="IPR048491">
    <property type="entry name" value="XMAP215_CLASP_TOG"/>
</dbReference>
<evidence type="ECO:0000256" key="3">
    <source>
        <dbReference type="ARBA" id="ARBA00022618"/>
    </source>
</evidence>
<keyword evidence="4" id="KW-0677">Repeat</keyword>
<evidence type="ECO:0000256" key="6">
    <source>
        <dbReference type="ARBA" id="ARBA00023212"/>
    </source>
</evidence>
<gene>
    <name evidence="13 14 15 16" type="primary">LOC112689664</name>
</gene>
<dbReference type="InterPro" id="IPR024395">
    <property type="entry name" value="CLASP_N_dom"/>
</dbReference>
<dbReference type="Pfam" id="PF21041">
    <property type="entry name" value="XMAP215_CLASP_TOG"/>
    <property type="match status" value="4"/>
</dbReference>
<keyword evidence="3" id="KW-0132">Cell division</keyword>
<feature type="domain" description="TOG" evidence="11">
    <location>
        <begin position="265"/>
        <end position="500"/>
    </location>
</feature>
<dbReference type="RefSeq" id="XP_025419272.1">
    <property type="nucleotide sequence ID" value="XM_025563487.1"/>
</dbReference>
<dbReference type="RefSeq" id="XP_025419269.1">
    <property type="nucleotide sequence ID" value="XM_025563484.1"/>
</dbReference>
<dbReference type="GO" id="GO:0051301">
    <property type="term" value="P:cell division"/>
    <property type="evidence" value="ECO:0007669"/>
    <property type="project" value="UniProtKB-KW"/>
</dbReference>
<dbReference type="InterPro" id="IPR021133">
    <property type="entry name" value="HEAT_type_2"/>
</dbReference>
<feature type="compositionally biased region" description="Basic and acidic residues" evidence="10">
    <location>
        <begin position="1475"/>
        <end position="1497"/>
    </location>
</feature>
<keyword evidence="2" id="KW-0963">Cytoplasm</keyword>
<evidence type="ECO:0000259" key="11">
    <source>
        <dbReference type="SMART" id="SM01349"/>
    </source>
</evidence>
<dbReference type="OrthoDB" id="205662at2759"/>
<accession>A0A8B8G946</accession>
<evidence type="ECO:0000313" key="14">
    <source>
        <dbReference type="RefSeq" id="XP_025419270.1"/>
    </source>
</evidence>
<feature type="domain" description="TOG" evidence="11">
    <location>
        <begin position="1"/>
        <end position="227"/>
    </location>
</feature>
<keyword evidence="12" id="KW-1185">Reference proteome</keyword>